<dbReference type="Pfam" id="PF00353">
    <property type="entry name" value="HemolysinCabind"/>
    <property type="match status" value="6"/>
</dbReference>
<dbReference type="PROSITE" id="PS00330">
    <property type="entry name" value="HEMOLYSIN_CALCIUM"/>
    <property type="match status" value="8"/>
</dbReference>
<geneLocation type="plasmid" evidence="7">
    <name>megaplasmid</name>
</geneLocation>
<dbReference type="InterPro" id="IPR011049">
    <property type="entry name" value="Serralysin-like_metalloprot_C"/>
</dbReference>
<dbReference type="InterPro" id="IPR013858">
    <property type="entry name" value="Peptidase_M10B_C"/>
</dbReference>
<dbReference type="InterPro" id="IPR002126">
    <property type="entry name" value="Cadherin-like_dom"/>
</dbReference>
<evidence type="ECO:0000256" key="2">
    <source>
        <dbReference type="ARBA" id="ARBA00004613"/>
    </source>
</evidence>
<comment type="cofactor">
    <cofactor evidence="1">
        <name>Ca(2+)</name>
        <dbReference type="ChEBI" id="CHEBI:29108"/>
    </cofactor>
</comment>
<dbReference type="InterPro" id="IPR018511">
    <property type="entry name" value="Hemolysin-typ_Ca-bd_CS"/>
</dbReference>
<evidence type="ECO:0000256" key="1">
    <source>
        <dbReference type="ARBA" id="ARBA00001913"/>
    </source>
</evidence>
<keyword evidence="4" id="KW-0677">Repeat</keyword>
<dbReference type="OrthoDB" id="6091599at2"/>
<dbReference type="SMART" id="SM00112">
    <property type="entry name" value="CA"/>
    <property type="match status" value="7"/>
</dbReference>
<dbReference type="InterPro" id="IPR050557">
    <property type="entry name" value="RTX_toxin/Mannuronan_C5-epim"/>
</dbReference>
<organism evidence="7">
    <name type="scientific">Cupriavidus pinatubonensis (strain JMP 134 / LMG 1197)</name>
    <name type="common">Cupriavidus necator (strain JMP 134)</name>
    <dbReference type="NCBI Taxonomy" id="264198"/>
    <lineage>
        <taxon>Bacteria</taxon>
        <taxon>Pseudomonadati</taxon>
        <taxon>Pseudomonadota</taxon>
        <taxon>Betaproteobacteria</taxon>
        <taxon>Burkholderiales</taxon>
        <taxon>Burkholderiaceae</taxon>
        <taxon>Cupriavidus</taxon>
    </lineage>
</organism>
<evidence type="ECO:0000313" key="7">
    <source>
        <dbReference type="EMBL" id="AAZ65309.1"/>
    </source>
</evidence>
<dbReference type="eggNOG" id="COG4932">
    <property type="taxonomic scope" value="Bacteria"/>
</dbReference>
<dbReference type="GO" id="GO:0005615">
    <property type="term" value="C:extracellular space"/>
    <property type="evidence" value="ECO:0007669"/>
    <property type="project" value="InterPro"/>
</dbReference>
<dbReference type="GO" id="GO:0005509">
    <property type="term" value="F:calcium ion binding"/>
    <property type="evidence" value="ECO:0007669"/>
    <property type="project" value="InterPro"/>
</dbReference>
<dbReference type="Pfam" id="PF08548">
    <property type="entry name" value="Peptidase_M10_C"/>
    <property type="match status" value="1"/>
</dbReference>
<dbReference type="NCBIfam" id="TIGR03661">
    <property type="entry name" value="T1SS_VCA0849"/>
    <property type="match status" value="1"/>
</dbReference>
<dbReference type="KEGG" id="reu:Reut_C5971"/>
<dbReference type="PANTHER" id="PTHR38340:SF1">
    <property type="entry name" value="S-LAYER PROTEIN"/>
    <property type="match status" value="1"/>
</dbReference>
<proteinExistence type="predicted"/>
<evidence type="ECO:0000256" key="5">
    <source>
        <dbReference type="SAM" id="MobiDB-lite"/>
    </source>
</evidence>
<dbReference type="Gene3D" id="2.150.10.10">
    <property type="entry name" value="Serralysin-like metalloprotease, C-terminal"/>
    <property type="match status" value="4"/>
</dbReference>
<dbReference type="HOGENOM" id="CLU_236167_0_0_4"/>
<dbReference type="eggNOG" id="COG2931">
    <property type="taxonomic scope" value="Bacteria"/>
</dbReference>
<reference evidence="7" key="1">
    <citation type="submission" date="2005-08" db="EMBL/GenBank/DDBJ databases">
        <title>Complete sequence of a megaplasmid of Ralstonia eutropha JMP134.</title>
        <authorList>
            <person name="Copeland A."/>
            <person name="Lucas S."/>
            <person name="Lapidus A."/>
            <person name="Barry K."/>
            <person name="Detter J.C."/>
            <person name="Glavina T."/>
            <person name="Hammon N."/>
            <person name="Israni S."/>
            <person name="Pitluck S."/>
            <person name="Goltsman E."/>
            <person name="Martinez M."/>
            <person name="Vergez L."/>
            <person name="Larimer F."/>
            <person name="Land M."/>
            <person name="Lykidis A."/>
            <person name="Richardson P."/>
        </authorList>
    </citation>
    <scope>NUCLEOTIDE SEQUENCE [LARGE SCALE GENOMIC DNA]</scope>
    <source>
        <strain evidence="7">JMP134</strain>
        <plasmid evidence="7">megaplasmid</plasmid>
    </source>
</reference>
<keyword evidence="3" id="KW-0964">Secreted</keyword>
<dbReference type="PROSITE" id="PS50268">
    <property type="entry name" value="CADHERIN_2"/>
    <property type="match status" value="4"/>
</dbReference>
<name>Q46NG2_CUPPJ</name>
<dbReference type="GO" id="GO:0016020">
    <property type="term" value="C:membrane"/>
    <property type="evidence" value="ECO:0007669"/>
    <property type="project" value="InterPro"/>
</dbReference>
<feature type="domain" description="Cadherin" evidence="6">
    <location>
        <begin position="636"/>
        <end position="754"/>
    </location>
</feature>
<dbReference type="InterPro" id="IPR010221">
    <property type="entry name" value="VCBS_dom"/>
</dbReference>
<comment type="subcellular location">
    <subcellularLocation>
        <location evidence="2">Secreted</location>
    </subcellularLocation>
</comment>
<feature type="domain" description="Cadherin" evidence="6">
    <location>
        <begin position="978"/>
        <end position="1096"/>
    </location>
</feature>
<dbReference type="NCBIfam" id="TIGR01965">
    <property type="entry name" value="VCBS_repeat"/>
    <property type="match status" value="9"/>
</dbReference>
<dbReference type="PANTHER" id="PTHR38340">
    <property type="entry name" value="S-LAYER PROTEIN"/>
    <property type="match status" value="1"/>
</dbReference>
<dbReference type="InterPro" id="IPR001343">
    <property type="entry name" value="Hemolysn_Ca-bd"/>
</dbReference>
<dbReference type="PRINTS" id="PR00313">
    <property type="entry name" value="CABNDNGRPT"/>
</dbReference>
<dbReference type="Pfam" id="PF17963">
    <property type="entry name" value="Big_9"/>
    <property type="match status" value="2"/>
</dbReference>
<evidence type="ECO:0000256" key="3">
    <source>
        <dbReference type="ARBA" id="ARBA00022525"/>
    </source>
</evidence>
<gene>
    <name evidence="7" type="ordered locus">Reut_C5971</name>
</gene>
<feature type="region of interest" description="Disordered" evidence="5">
    <location>
        <begin position="1099"/>
        <end position="1118"/>
    </location>
</feature>
<feature type="region of interest" description="Disordered" evidence="5">
    <location>
        <begin position="643"/>
        <end position="662"/>
    </location>
</feature>
<sequence>MATLNGTNGIDNITGTASSDTILSGNGNDYVSAGAGNDYVDGGNGDDIIEGGSGDDTLLGGNGKDLVFGGLGNDTLLGGNGVDAVYGGSGDDVIGSPGDGTTSAGTDNGGDTLYGDGFDTYADLLLGRGHESLQPGNDRIYGGNGDDLIYGDNGNNAAVGGNDVIYGGNGNDTIYGEGGNDVIQGGAGADTLSGGDGNDVFAYAAVSDSTAASMDVITDFVRGADHIDLRPVLGDSGFNWGGQTPTAHGAWFQQSGGNTFVYVDVDGNPAKAEMVIRLNGLHDLTKSDFSGYDNHAPVAATDSNAIREDNSPNPISGNVLSNDSDVDGNVLAVANPGTYIGQYGTLSLHADGSYAYTLNNGSGQVDALREGEQVQDVFSYSATDGQASTPSTLSIRITGTNDSATITASGNEHTAATETGGMNNATSAVALTGGTLTVHDVDNGEAHFAAVPSASLAGTYGTFTFDSNTGAWTYTLDNSKADALTAGQQVTDSLTVHSADQTAEQTITVNITGSNDNATITASSSEDIAVTEAGGANNATPGDPSASGTLTVHDVDSGEAHFAAVPPQSLSGNYGTFTFDTSTGAWTYTLDNAKADALTAGQQVTDSLTVHSADQTAEQTITVNITGSNDNATITTSPSEDMQVTEAGGANNATPGDPSASGTLTVHDVDSGEAHFAAVPPQTLSGNYGTFTFDSNTGGWTYTLDNAKADALTAGQQVTDSLTVHSADQTAEQTITVNITGSNDNATITTSPSEDMQVTEAGGANNATPGDPSASGTLTVHDVDSGEAHFAAVPSQSLSGNYGTFTFDSNTEAWTYTLDNGKADALTAGQHVTDSLTVHSADQTAEQTITVNITGSNDNATITASSSEDSLVTEAGGANNVTPGDPSASGTLTVHDVDSGEAHYAAVPPASLAGTYGTFTFDSNTGAWTYTLDNSKADALTAGQQVTDSLTVHSADQTAEQTITVNITGSNDNATITASSSEDIAVTEAGGANNATPGDPSASGTLTVHDVDSGEAHFAAVPPQSLSGNYGTFTFDTSTGAWTYTLDNAKADALTAGQQVTDSLTVHSADQTAEQTITVNITGSNDNATITTSPSEDMQVTEAGGANNATPGDPSASGTLTVHDVDSGEAHFAAVPPQTLSGNYGTFTFDSNTGGWTYTLDNAKADALTAGQQVTDSLTVHSADQTAEQTITVNITGSNDNATITTSPSEDMQVTEAGGANNATPGDPSASGTLTVHDVDSGEAHFAAVPSQSLSGNYGTFTFDSNTEAWTYTLDNGKADALTAGQHVTDSLTVHSADQTAEQTITVNITGSNDTAVNAVPTSPQTVNEDTPLIFSTANGNGVSVSDADNATHTVTLTSTHGAITLNGTAGLQFLTGDGAADSTMTFTGSDAAINAALNGMSFLGDKDYAGTASMQIRTDDGTSADTDTIAIMVNPVNDPPVAADDVIYASNNTGDIFSSPNGIVIPVSALLGNDTDIDGSALSITSVSAGSGAVSGVQFVPGSNDSLITFQTSNGSVGTFSYTVSDGAGGTSTATVTVNVVSTNGGSHVELTGNYQASYLDGGSNGDSLTGAGAGDTFFGGAAADTLIGGAGNDVLRGGAGNDNLDGGAGIDMLDFSDATGGINFTLVQSSAGTQVNLSSVGLDTDTYSNMEGVIGTKYSDTLTGSAGNDILRGGGGNDIIDGGAGIDLLDFSDATGAIAFTLTQSITNTVVNLTGVGLGSDTYRNMEGVIGSAFNDTLTGSTGNDVLRGGAGNDTLLGGDGNDMLIGGAGADTLTGGAGSDTFAFLRADAASVDTITDFDAKPVASGGDILDLADLLSGMSVTSANAAQFIHLSEVGGNTVVSVDRDGGGTGAAFQDVAVLQGVVGIDLNTLLINGNIHTV</sequence>
<dbReference type="InterPro" id="IPR019960">
    <property type="entry name" value="T1SS_VCA0849"/>
</dbReference>
<feature type="domain" description="Cadherin" evidence="6">
    <location>
        <begin position="1092"/>
        <end position="1210"/>
    </location>
</feature>
<evidence type="ECO:0000259" key="6">
    <source>
        <dbReference type="PROSITE" id="PS50268"/>
    </source>
</evidence>
<dbReference type="GO" id="GO:0007156">
    <property type="term" value="P:homophilic cell adhesion via plasma membrane adhesion molecules"/>
    <property type="evidence" value="ECO:0007669"/>
    <property type="project" value="InterPro"/>
</dbReference>
<protein>
    <submittedName>
        <fullName evidence="7">VCBS protein</fullName>
    </submittedName>
</protein>
<dbReference type="Gene3D" id="2.60.40.10">
    <property type="entry name" value="Immunoglobulins"/>
    <property type="match status" value="9"/>
</dbReference>
<accession>Q46NG2</accession>
<evidence type="ECO:0000256" key="4">
    <source>
        <dbReference type="ARBA" id="ARBA00022737"/>
    </source>
</evidence>
<feature type="domain" description="Cadherin" evidence="6">
    <location>
        <begin position="522"/>
        <end position="640"/>
    </location>
</feature>
<feature type="region of interest" description="Disordered" evidence="5">
    <location>
        <begin position="1213"/>
        <end position="1232"/>
    </location>
</feature>
<dbReference type="SUPFAM" id="SSF51120">
    <property type="entry name" value="beta-Roll"/>
    <property type="match status" value="4"/>
</dbReference>
<dbReference type="EMBL" id="CP000092">
    <property type="protein sequence ID" value="AAZ65309.1"/>
    <property type="molecule type" value="Genomic_DNA"/>
</dbReference>
<keyword evidence="7" id="KW-0614">Plasmid</keyword>
<feature type="region of interest" description="Disordered" evidence="5">
    <location>
        <begin position="757"/>
        <end position="776"/>
    </location>
</feature>
<dbReference type="InterPro" id="IPR013783">
    <property type="entry name" value="Ig-like_fold"/>
</dbReference>